<dbReference type="EMBL" id="CAEZTJ010000026">
    <property type="protein sequence ID" value="CAB4563355.1"/>
    <property type="molecule type" value="Genomic_DNA"/>
</dbReference>
<feature type="domain" description="Solute-binding protein family 3/N-terminal" evidence="2">
    <location>
        <begin position="61"/>
        <end position="285"/>
    </location>
</feature>
<dbReference type="InterPro" id="IPR001638">
    <property type="entry name" value="Solute-binding_3/MltF_N"/>
</dbReference>
<proteinExistence type="predicted"/>
<dbReference type="PANTHER" id="PTHR35936:SF38">
    <property type="entry name" value="GLUTAMINE-BINDING PERIPLASMIC PROTEIN"/>
    <property type="match status" value="1"/>
</dbReference>
<dbReference type="CDD" id="cd13530">
    <property type="entry name" value="PBP2_peptides_like"/>
    <property type="match status" value="1"/>
</dbReference>
<reference evidence="3" key="1">
    <citation type="submission" date="2020-05" db="EMBL/GenBank/DDBJ databases">
        <authorList>
            <person name="Chiriac C."/>
            <person name="Salcher M."/>
            <person name="Ghai R."/>
            <person name="Kavagutti S V."/>
        </authorList>
    </citation>
    <scope>NUCLEOTIDE SEQUENCE</scope>
</reference>
<sequence>MNQLRVSEKEKNYPTFGRKNMRKKLSLLFAVLMSLSVLVAGSGAASANEDTSKLNLIKPGKLVVCMTLQFVPQMYLNSSGRPTGYDPDLVRQLARDLGLRLEIRNTDFTGLLAGIGSGQCDLASVGLGRTAAREQSMTYVKEYMPYNTVLASGFNDKSAATTTAWNVAAKKITCLKGSVSCTKVKEIFPNATAVEFTTQDAAILEVASARADGVIVETAIFGNYNKNNPRTLKIVKLEKDINRYFGWWTVRLGNTALQARLKQWVCDKQEDGFLARTYKRNMRQNMEPLPACTA</sequence>
<evidence type="ECO:0000256" key="1">
    <source>
        <dbReference type="ARBA" id="ARBA00022729"/>
    </source>
</evidence>
<organism evidence="3">
    <name type="scientific">freshwater metagenome</name>
    <dbReference type="NCBI Taxonomy" id="449393"/>
    <lineage>
        <taxon>unclassified sequences</taxon>
        <taxon>metagenomes</taxon>
        <taxon>ecological metagenomes</taxon>
    </lineage>
</organism>
<evidence type="ECO:0000259" key="2">
    <source>
        <dbReference type="SMART" id="SM00062"/>
    </source>
</evidence>
<evidence type="ECO:0000313" key="3">
    <source>
        <dbReference type="EMBL" id="CAB4563355.1"/>
    </source>
</evidence>
<accession>A0A6J6DJY0</accession>
<protein>
    <submittedName>
        <fullName evidence="3">Unannotated protein</fullName>
    </submittedName>
</protein>
<dbReference type="SUPFAM" id="SSF53850">
    <property type="entry name" value="Periplasmic binding protein-like II"/>
    <property type="match status" value="1"/>
</dbReference>
<dbReference type="SMART" id="SM00062">
    <property type="entry name" value="PBPb"/>
    <property type="match status" value="1"/>
</dbReference>
<gene>
    <name evidence="3" type="ORF">UFOPK1650_00314</name>
</gene>
<dbReference type="PANTHER" id="PTHR35936">
    <property type="entry name" value="MEMBRANE-BOUND LYTIC MUREIN TRANSGLYCOSYLASE F"/>
    <property type="match status" value="1"/>
</dbReference>
<name>A0A6J6DJY0_9ZZZZ</name>
<keyword evidence="1" id="KW-0732">Signal</keyword>
<dbReference type="AlphaFoldDB" id="A0A6J6DJY0"/>
<dbReference type="Pfam" id="PF00497">
    <property type="entry name" value="SBP_bac_3"/>
    <property type="match status" value="1"/>
</dbReference>
<dbReference type="Gene3D" id="3.40.190.10">
    <property type="entry name" value="Periplasmic binding protein-like II"/>
    <property type="match status" value="2"/>
</dbReference>